<dbReference type="Pfam" id="PF02021">
    <property type="entry name" value="UPF0102"/>
    <property type="match status" value="1"/>
</dbReference>
<dbReference type="AlphaFoldDB" id="A0A7W7HT97"/>
<dbReference type="InterPro" id="IPR003509">
    <property type="entry name" value="UPF0102_YraN-like"/>
</dbReference>
<keyword evidence="3" id="KW-0255">Endonuclease</keyword>
<proteinExistence type="inferred from homology"/>
<keyword evidence="4" id="KW-1185">Reference proteome</keyword>
<keyword evidence="3" id="KW-0540">Nuclease</keyword>
<evidence type="ECO:0000256" key="1">
    <source>
        <dbReference type="ARBA" id="ARBA00006738"/>
    </source>
</evidence>
<gene>
    <name evidence="3" type="ORF">BJ971_000938</name>
</gene>
<dbReference type="Proteomes" id="UP000578112">
    <property type="component" value="Unassembled WGS sequence"/>
</dbReference>
<dbReference type="EMBL" id="JACHNH010000001">
    <property type="protein sequence ID" value="MBB4760382.1"/>
    <property type="molecule type" value="Genomic_DNA"/>
</dbReference>
<comment type="similarity">
    <text evidence="1 2">Belongs to the UPF0102 family.</text>
</comment>
<evidence type="ECO:0000313" key="4">
    <source>
        <dbReference type="Proteomes" id="UP000578112"/>
    </source>
</evidence>
<sequence>MTTERKAVGAYGERTAERYLRAQGLVVLARNWRRTEGEVDLILRDGDDVVFCEVKTRRGDHYGTPAEAISPAKVRRLRRLAARWLAETSIRPHEIRFDVVAVLPQRRGATVVEHVRAAF</sequence>
<dbReference type="GO" id="GO:0004519">
    <property type="term" value="F:endonuclease activity"/>
    <property type="evidence" value="ECO:0007669"/>
    <property type="project" value="UniProtKB-KW"/>
</dbReference>
<comment type="caution">
    <text evidence="3">The sequence shown here is derived from an EMBL/GenBank/DDBJ whole genome shotgun (WGS) entry which is preliminary data.</text>
</comment>
<dbReference type="InterPro" id="IPR011335">
    <property type="entry name" value="Restrct_endonuc-II-like"/>
</dbReference>
<dbReference type="RefSeq" id="WP_184990124.1">
    <property type="nucleotide sequence ID" value="NZ_BOMK01000038.1"/>
</dbReference>
<dbReference type="NCBIfam" id="TIGR00252">
    <property type="entry name" value="YraN family protein"/>
    <property type="match status" value="1"/>
</dbReference>
<dbReference type="SUPFAM" id="SSF52980">
    <property type="entry name" value="Restriction endonuclease-like"/>
    <property type="match status" value="1"/>
</dbReference>
<evidence type="ECO:0000313" key="3">
    <source>
        <dbReference type="EMBL" id="MBB4760382.1"/>
    </source>
</evidence>
<evidence type="ECO:0000256" key="2">
    <source>
        <dbReference type="HAMAP-Rule" id="MF_00048"/>
    </source>
</evidence>
<dbReference type="NCBIfam" id="NF009154">
    <property type="entry name" value="PRK12497.3-3"/>
    <property type="match status" value="1"/>
</dbReference>
<dbReference type="PANTHER" id="PTHR34039:SF1">
    <property type="entry name" value="UPF0102 PROTEIN YRAN"/>
    <property type="match status" value="1"/>
</dbReference>
<organism evidence="3 4">
    <name type="scientific">Actinoplanes digitatis</name>
    <dbReference type="NCBI Taxonomy" id="1868"/>
    <lineage>
        <taxon>Bacteria</taxon>
        <taxon>Bacillati</taxon>
        <taxon>Actinomycetota</taxon>
        <taxon>Actinomycetes</taxon>
        <taxon>Micromonosporales</taxon>
        <taxon>Micromonosporaceae</taxon>
        <taxon>Actinoplanes</taxon>
    </lineage>
</organism>
<dbReference type="Gene3D" id="3.40.1350.10">
    <property type="match status" value="1"/>
</dbReference>
<dbReference type="HAMAP" id="MF_00048">
    <property type="entry name" value="UPF0102"/>
    <property type="match status" value="1"/>
</dbReference>
<name>A0A7W7HT97_9ACTN</name>
<accession>A0A7W7HT97</accession>
<reference evidence="3 4" key="1">
    <citation type="submission" date="2020-08" db="EMBL/GenBank/DDBJ databases">
        <title>Sequencing the genomes of 1000 actinobacteria strains.</title>
        <authorList>
            <person name="Klenk H.-P."/>
        </authorList>
    </citation>
    <scope>NUCLEOTIDE SEQUENCE [LARGE SCALE GENOMIC DNA]</scope>
    <source>
        <strain evidence="3 4">DSM 43149</strain>
    </source>
</reference>
<dbReference type="GO" id="GO:0003676">
    <property type="term" value="F:nucleic acid binding"/>
    <property type="evidence" value="ECO:0007669"/>
    <property type="project" value="InterPro"/>
</dbReference>
<keyword evidence="3" id="KW-0378">Hydrolase</keyword>
<dbReference type="CDD" id="cd20736">
    <property type="entry name" value="PoNe_Nuclease"/>
    <property type="match status" value="1"/>
</dbReference>
<dbReference type="PANTHER" id="PTHR34039">
    <property type="entry name" value="UPF0102 PROTEIN YRAN"/>
    <property type="match status" value="1"/>
</dbReference>
<dbReference type="NCBIfam" id="NF009150">
    <property type="entry name" value="PRK12497.1-3"/>
    <property type="match status" value="1"/>
</dbReference>
<dbReference type="InterPro" id="IPR011856">
    <property type="entry name" value="tRNA_endonuc-like_dom_sf"/>
</dbReference>
<protein>
    <recommendedName>
        <fullName evidence="2">UPF0102 protein BJ971_000938</fullName>
    </recommendedName>
</protein>